<evidence type="ECO:0000313" key="2">
    <source>
        <dbReference type="EMBL" id="MCP9292781.1"/>
    </source>
</evidence>
<dbReference type="RefSeq" id="WP_255135680.1">
    <property type="nucleotide sequence ID" value="NZ_JANDBC010000003.1"/>
</dbReference>
<protein>
    <recommendedName>
        <fullName evidence="1">FlgD/Vpr Ig-like domain-containing protein</fullName>
    </recommendedName>
</protein>
<feature type="domain" description="FlgD/Vpr Ig-like" evidence="1">
    <location>
        <begin position="486"/>
        <end position="535"/>
    </location>
</feature>
<evidence type="ECO:0000313" key="3">
    <source>
        <dbReference type="Proteomes" id="UP001139125"/>
    </source>
</evidence>
<proteinExistence type="predicted"/>
<dbReference type="Gene3D" id="2.130.10.10">
    <property type="entry name" value="YVTN repeat-like/Quinoprotein amine dehydrogenase"/>
    <property type="match status" value="2"/>
</dbReference>
<dbReference type="Gene3D" id="2.60.40.4070">
    <property type="match status" value="1"/>
</dbReference>
<keyword evidence="3" id="KW-1185">Reference proteome</keyword>
<gene>
    <name evidence="2" type="ORF">NM125_14420</name>
</gene>
<evidence type="ECO:0000259" key="1">
    <source>
        <dbReference type="Pfam" id="PF13860"/>
    </source>
</evidence>
<dbReference type="Proteomes" id="UP001139125">
    <property type="component" value="Unassembled WGS sequence"/>
</dbReference>
<dbReference type="SUPFAM" id="SSF110296">
    <property type="entry name" value="Oligoxyloglucan reducing end-specific cellobiohydrolase"/>
    <property type="match status" value="1"/>
</dbReference>
<reference evidence="2" key="1">
    <citation type="submission" date="2022-06" db="EMBL/GenBank/DDBJ databases">
        <title>Gracilimonas sp. CAU 1638 isolated from sea sediment.</title>
        <authorList>
            <person name="Kim W."/>
        </authorList>
    </citation>
    <scope>NUCLEOTIDE SEQUENCE</scope>
    <source>
        <strain evidence="2">CAU 1638</strain>
    </source>
</reference>
<dbReference type="InterPro" id="IPR025965">
    <property type="entry name" value="FlgD/Vpr_Ig-like"/>
</dbReference>
<accession>A0A9X2RFN6</accession>
<dbReference type="Pfam" id="PF13860">
    <property type="entry name" value="FlgD_ig"/>
    <property type="match status" value="1"/>
</dbReference>
<name>A0A9X2RFN6_9BACT</name>
<dbReference type="InterPro" id="IPR015943">
    <property type="entry name" value="WD40/YVTN_repeat-like_dom_sf"/>
</dbReference>
<organism evidence="2 3">
    <name type="scientific">Gracilimonas sediminicola</name>
    <dbReference type="NCBI Taxonomy" id="2952158"/>
    <lineage>
        <taxon>Bacteria</taxon>
        <taxon>Pseudomonadati</taxon>
        <taxon>Balneolota</taxon>
        <taxon>Balneolia</taxon>
        <taxon>Balneolales</taxon>
        <taxon>Balneolaceae</taxon>
        <taxon>Gracilimonas</taxon>
    </lineage>
</organism>
<dbReference type="EMBL" id="JANDBC010000003">
    <property type="protein sequence ID" value="MCP9292781.1"/>
    <property type="molecule type" value="Genomic_DNA"/>
</dbReference>
<comment type="caution">
    <text evidence="2">The sequence shown here is derived from an EMBL/GenBank/DDBJ whole genome shotgun (WGS) entry which is preliminary data.</text>
</comment>
<dbReference type="AlphaFoldDB" id="A0A9X2RFN6"/>
<sequence length="553" mass="61245">MKKFITALTFLFLPFVGIAQVYGPLNPDRETTNTIRVNGVSTILAFGDTVWISPSLNRNINNNAEWFTPENADSVVNGIGRVYSLELGQDTVLAGLGYTNTEAEGSPQTAFGYYFSVDGGDSWRFEPPVLDPDPPSKCFSDDPDFERPSSAGDYDPDCDIQFTYGGITYNRIRFTVPEQAPPYEVDFQNNVVYSANFGGGLIRSRDFGDTWERVILPPDNVSEMTPDDDYTWSSDIILANGDVTQINRYDPRSKFGLNLRVFGVHIDSQNRVWVGTGNGVNVSDNALSAPTDSVRWSHITFDGSNNGLIGNWVIEIKEEPGTGRIWMTNRVIESGVEDQGLVYTDDGGQTFTQMLIGERINDIGFKDGYVFATGENGLFISPNGGDTWIKSPQIKSPNTFIKSTAVFYSATSTTNRIWISTSDGLASHECCTANQVFDNWEITRVNFPLKGGNVHDEGRDVNTYAYPNPFSPTVHELVRIKFEVENQGNVNIRVFDFGMNLVREIENASFPPGTYEAVWDGVDGKGRKVANGAYIYVIDTPGTRKNGKILVVD</sequence>